<dbReference type="PRINTS" id="PR00081">
    <property type="entry name" value="GDHRDH"/>
</dbReference>
<dbReference type="GO" id="GO:0016491">
    <property type="term" value="F:oxidoreductase activity"/>
    <property type="evidence" value="ECO:0007669"/>
    <property type="project" value="UniProtKB-KW"/>
</dbReference>
<comment type="similarity">
    <text evidence="1">Belongs to the short-chain dehydrogenases/reductases (SDR) family.</text>
</comment>
<dbReference type="Pfam" id="PF13561">
    <property type="entry name" value="adh_short_C2"/>
    <property type="match status" value="1"/>
</dbReference>
<dbReference type="RefSeq" id="WP_075691514.1">
    <property type="nucleotide sequence ID" value="NZ_CP009248.1"/>
</dbReference>
<dbReference type="OrthoDB" id="3676637at2"/>
<dbReference type="Gene3D" id="3.40.50.720">
    <property type="entry name" value="NAD(P)-binding Rossmann-like Domain"/>
    <property type="match status" value="1"/>
</dbReference>
<evidence type="ECO:0000313" key="3">
    <source>
        <dbReference type="EMBL" id="APT90291.1"/>
    </source>
</evidence>
<dbReference type="KEGG" id="csph:CSPHI_03535"/>
<gene>
    <name evidence="3" type="ORF">CSPHI_03535</name>
</gene>
<dbReference type="PANTHER" id="PTHR43669:SF3">
    <property type="entry name" value="ALCOHOL DEHYDROGENASE, PUTATIVE (AFU_ORTHOLOGUE AFUA_3G03445)-RELATED"/>
    <property type="match status" value="1"/>
</dbReference>
<dbReference type="STRING" id="1437874.CSPHI_03535"/>
<proteinExistence type="inferred from homology"/>
<evidence type="ECO:0000256" key="2">
    <source>
        <dbReference type="ARBA" id="ARBA00023002"/>
    </source>
</evidence>
<dbReference type="InterPro" id="IPR036291">
    <property type="entry name" value="NAD(P)-bd_dom_sf"/>
</dbReference>
<dbReference type="EMBL" id="CP009248">
    <property type="protein sequence ID" value="APT90291.1"/>
    <property type="molecule type" value="Genomic_DNA"/>
</dbReference>
<dbReference type="AlphaFoldDB" id="A0A1L7CWV1"/>
<dbReference type="FunFam" id="3.40.50.720:FF:000084">
    <property type="entry name" value="Short-chain dehydrogenase reductase"/>
    <property type="match status" value="1"/>
</dbReference>
<dbReference type="SUPFAM" id="SSF51735">
    <property type="entry name" value="NAD(P)-binding Rossmann-fold domains"/>
    <property type="match status" value="1"/>
</dbReference>
<evidence type="ECO:0000313" key="4">
    <source>
        <dbReference type="Proteomes" id="UP000185469"/>
    </source>
</evidence>
<dbReference type="PANTHER" id="PTHR43669">
    <property type="entry name" value="5-KETO-D-GLUCONATE 5-REDUCTASE"/>
    <property type="match status" value="1"/>
</dbReference>
<keyword evidence="4" id="KW-1185">Reference proteome</keyword>
<protein>
    <submittedName>
        <fullName evidence="3">ABC transporter substrate-binding protein</fullName>
    </submittedName>
</protein>
<sequence length="257" mass="26753">MDMGLAGRRVLVTGGSKGLGFAAAREFLAEGARVVFCARDAQEVAAAEAELGDGARGVVADVTDPAQVTRLIEAAVAELGGIDVVVNNAGGANPGTGESISEDALRHDYDLKVLTWQRVLRAALPQLRASDQPRVVNVGSVYAAHPDHRFFATAVNRAAGANLTRCWAAELGREGILVNGVDIGCIETPQWANIRDKRAPGTPLAEFLATTAEEDVPLGRIGRPEEAAAAIVFLASARASYLTGTTIDVAGGMGLRV</sequence>
<evidence type="ECO:0000256" key="1">
    <source>
        <dbReference type="ARBA" id="ARBA00006484"/>
    </source>
</evidence>
<reference evidence="3 4" key="1">
    <citation type="submission" date="2014-08" db="EMBL/GenBank/DDBJ databases">
        <title>Complete genome sequence of Corynebacterium sphenisci CECT 5990(T) (=DSM 44792(T)), isolated from healthy wild penguins.</title>
        <authorList>
            <person name="Ruckert C."/>
            <person name="Albersmeier A."/>
            <person name="Winkler A."/>
            <person name="Kalinowski J."/>
        </authorList>
    </citation>
    <scope>NUCLEOTIDE SEQUENCE [LARGE SCALE GENOMIC DNA]</scope>
    <source>
        <strain evidence="3 4">DSM 44792</strain>
    </source>
</reference>
<keyword evidence="2" id="KW-0560">Oxidoreductase</keyword>
<dbReference type="Proteomes" id="UP000185469">
    <property type="component" value="Chromosome"/>
</dbReference>
<name>A0A1L7CWV1_9CORY</name>
<dbReference type="InterPro" id="IPR002347">
    <property type="entry name" value="SDR_fam"/>
</dbReference>
<organism evidence="3 4">
    <name type="scientific">Corynebacterium sphenisci DSM 44792</name>
    <dbReference type="NCBI Taxonomy" id="1437874"/>
    <lineage>
        <taxon>Bacteria</taxon>
        <taxon>Bacillati</taxon>
        <taxon>Actinomycetota</taxon>
        <taxon>Actinomycetes</taxon>
        <taxon>Mycobacteriales</taxon>
        <taxon>Corynebacteriaceae</taxon>
        <taxon>Corynebacterium</taxon>
    </lineage>
</organism>
<accession>A0A1L7CWV1</accession>